<dbReference type="PROSITE" id="PS50801">
    <property type="entry name" value="STAS"/>
    <property type="match status" value="1"/>
</dbReference>
<gene>
    <name evidence="4" type="ORF">AsAng_0004900</name>
</gene>
<evidence type="ECO:0000259" key="3">
    <source>
        <dbReference type="PROSITE" id="PS50801"/>
    </source>
</evidence>
<dbReference type="PANTHER" id="PTHR33495">
    <property type="entry name" value="ANTI-SIGMA FACTOR ANTAGONIST TM_1081-RELATED-RELATED"/>
    <property type="match status" value="1"/>
</dbReference>
<dbReference type="NCBIfam" id="TIGR00377">
    <property type="entry name" value="ant_ant_sig"/>
    <property type="match status" value="1"/>
</dbReference>
<dbReference type="RefSeq" id="WP_264791146.1">
    <property type="nucleotide sequence ID" value="NZ_AP026867.1"/>
</dbReference>
<feature type="domain" description="STAS" evidence="3">
    <location>
        <begin position="1"/>
        <end position="109"/>
    </location>
</feature>
<dbReference type="Gene3D" id="3.30.750.24">
    <property type="entry name" value="STAS domain"/>
    <property type="match status" value="1"/>
</dbReference>
<dbReference type="SUPFAM" id="SSF52091">
    <property type="entry name" value="SpoIIaa-like"/>
    <property type="match status" value="1"/>
</dbReference>
<comment type="similarity">
    <text evidence="1 2">Belongs to the anti-sigma-factor antagonist family.</text>
</comment>
<name>A0A915YB20_9BACT</name>
<reference evidence="4" key="1">
    <citation type="submission" date="2022-09" db="EMBL/GenBank/DDBJ databases">
        <title>Aureispira anguillicida sp. nov., isolated from Leptocephalus of Japanese eel Anguilla japonica.</title>
        <authorList>
            <person name="Yuasa K."/>
            <person name="Mekata T."/>
            <person name="Ikunari K."/>
        </authorList>
    </citation>
    <scope>NUCLEOTIDE SEQUENCE</scope>
    <source>
        <strain evidence="4">EL160426</strain>
    </source>
</reference>
<dbReference type="InterPro" id="IPR003658">
    <property type="entry name" value="Anti-sigma_ant"/>
</dbReference>
<sequence length="109" mass="11964">MEIVSTKHEDKLVLGFNGQLDTGTAPKVEIEVNKYLENNQKVIFNLEATTFVSSAGLRVFLGTAKKLKASGGLFRICNANDVVQEILDISGFSQILDIKGNLEEALMDF</sequence>
<dbReference type="Proteomes" id="UP001060919">
    <property type="component" value="Chromosome"/>
</dbReference>
<dbReference type="InterPro" id="IPR036513">
    <property type="entry name" value="STAS_dom_sf"/>
</dbReference>
<dbReference type="GO" id="GO:0043856">
    <property type="term" value="F:anti-sigma factor antagonist activity"/>
    <property type="evidence" value="ECO:0007669"/>
    <property type="project" value="InterPro"/>
</dbReference>
<dbReference type="EMBL" id="AP026867">
    <property type="protein sequence ID" value="BDS09785.1"/>
    <property type="molecule type" value="Genomic_DNA"/>
</dbReference>
<dbReference type="Pfam" id="PF01740">
    <property type="entry name" value="STAS"/>
    <property type="match status" value="1"/>
</dbReference>
<dbReference type="KEGG" id="aup:AsAng_0004900"/>
<evidence type="ECO:0000256" key="1">
    <source>
        <dbReference type="ARBA" id="ARBA00009013"/>
    </source>
</evidence>
<evidence type="ECO:0000313" key="4">
    <source>
        <dbReference type="EMBL" id="BDS09785.1"/>
    </source>
</evidence>
<dbReference type="AlphaFoldDB" id="A0A915YB20"/>
<protein>
    <recommendedName>
        <fullName evidence="2">Anti-sigma factor antagonist</fullName>
    </recommendedName>
</protein>
<evidence type="ECO:0000256" key="2">
    <source>
        <dbReference type="RuleBase" id="RU003749"/>
    </source>
</evidence>
<dbReference type="InterPro" id="IPR002645">
    <property type="entry name" value="STAS_dom"/>
</dbReference>
<proteinExistence type="inferred from homology"/>
<dbReference type="CDD" id="cd07043">
    <property type="entry name" value="STAS_anti-anti-sigma_factors"/>
    <property type="match status" value="1"/>
</dbReference>
<evidence type="ECO:0000313" key="5">
    <source>
        <dbReference type="Proteomes" id="UP001060919"/>
    </source>
</evidence>
<organism evidence="4 5">
    <name type="scientific">Aureispira anguillae</name>
    <dbReference type="NCBI Taxonomy" id="2864201"/>
    <lineage>
        <taxon>Bacteria</taxon>
        <taxon>Pseudomonadati</taxon>
        <taxon>Bacteroidota</taxon>
        <taxon>Saprospiria</taxon>
        <taxon>Saprospirales</taxon>
        <taxon>Saprospiraceae</taxon>
        <taxon>Aureispira</taxon>
    </lineage>
</organism>
<keyword evidence="5" id="KW-1185">Reference proteome</keyword>
<accession>A0A915YB20</accession>